<evidence type="ECO:0000313" key="2">
    <source>
        <dbReference type="Proteomes" id="UP000622687"/>
    </source>
</evidence>
<reference evidence="1" key="1">
    <citation type="submission" date="2020-12" db="EMBL/GenBank/DDBJ databases">
        <title>Clostridium thailandense sp. nov., a novel acetogenic bacterium isolated from peat land soil in Thailand.</title>
        <authorList>
            <person name="Chaikitkaew S."/>
            <person name="Birkeland N.K."/>
        </authorList>
    </citation>
    <scope>NUCLEOTIDE SEQUENCE</scope>
    <source>
        <strain evidence="1">DSM 17425</strain>
    </source>
</reference>
<evidence type="ECO:0000313" key="1">
    <source>
        <dbReference type="EMBL" id="MBI6871560.1"/>
    </source>
</evidence>
<comment type="caution">
    <text evidence="1">The sequence shown here is derived from an EMBL/GenBank/DDBJ whole genome shotgun (WGS) entry which is preliminary data.</text>
</comment>
<sequence>MEHKDKEINNKENEIVKQLNNMTAFGIGGLGILPAAEKELGNKGIKSDKENSRE</sequence>
<dbReference type="EMBL" id="JAEEGB010000003">
    <property type="protein sequence ID" value="MBI6871560.1"/>
    <property type="molecule type" value="Genomic_DNA"/>
</dbReference>
<proteinExistence type="predicted"/>
<dbReference type="Proteomes" id="UP000622687">
    <property type="component" value="Unassembled WGS sequence"/>
</dbReference>
<protein>
    <submittedName>
        <fullName evidence="1">Uncharacterized protein</fullName>
    </submittedName>
</protein>
<gene>
    <name evidence="1" type="ORF">I6U51_02420</name>
</gene>
<keyword evidence="2" id="KW-1185">Reference proteome</keyword>
<name>A0A934M252_9CLOT</name>
<accession>A0A934M252</accession>
<dbReference type="RefSeq" id="WP_211141004.1">
    <property type="nucleotide sequence ID" value="NZ_JAEEGB010000003.1"/>
</dbReference>
<dbReference type="AlphaFoldDB" id="A0A934M252"/>
<organism evidence="1 2">
    <name type="scientific">Clostridium aciditolerans</name>
    <dbReference type="NCBI Taxonomy" id="339861"/>
    <lineage>
        <taxon>Bacteria</taxon>
        <taxon>Bacillati</taxon>
        <taxon>Bacillota</taxon>
        <taxon>Clostridia</taxon>
        <taxon>Eubacteriales</taxon>
        <taxon>Clostridiaceae</taxon>
        <taxon>Clostridium</taxon>
    </lineage>
</organism>